<protein>
    <submittedName>
        <fullName evidence="1">Uncharacterized protein</fullName>
    </submittedName>
</protein>
<dbReference type="AlphaFoldDB" id="A0A2P6QSN3"/>
<evidence type="ECO:0000313" key="1">
    <source>
        <dbReference type="EMBL" id="PRQ37177.1"/>
    </source>
</evidence>
<comment type="caution">
    <text evidence="1">The sequence shown here is derived from an EMBL/GenBank/DDBJ whole genome shotgun (WGS) entry which is preliminary data.</text>
</comment>
<proteinExistence type="predicted"/>
<sequence>MNCICGWALFSRRRYKTCGSKLCISLLKHRPLTLCICFDRVSEQFLYLPAGSTFCQVTPEKRTETPCIIFAFSIIFSIKIDK</sequence>
<accession>A0A2P6QSN3</accession>
<name>A0A2P6QSN3_ROSCH</name>
<gene>
    <name evidence="1" type="ORF">RchiOBHm_Chr4g0399661</name>
</gene>
<dbReference type="EMBL" id="PDCK01000042">
    <property type="protein sequence ID" value="PRQ37177.1"/>
    <property type="molecule type" value="Genomic_DNA"/>
</dbReference>
<organism evidence="1 2">
    <name type="scientific">Rosa chinensis</name>
    <name type="common">China rose</name>
    <dbReference type="NCBI Taxonomy" id="74649"/>
    <lineage>
        <taxon>Eukaryota</taxon>
        <taxon>Viridiplantae</taxon>
        <taxon>Streptophyta</taxon>
        <taxon>Embryophyta</taxon>
        <taxon>Tracheophyta</taxon>
        <taxon>Spermatophyta</taxon>
        <taxon>Magnoliopsida</taxon>
        <taxon>eudicotyledons</taxon>
        <taxon>Gunneridae</taxon>
        <taxon>Pentapetalae</taxon>
        <taxon>rosids</taxon>
        <taxon>fabids</taxon>
        <taxon>Rosales</taxon>
        <taxon>Rosaceae</taxon>
        <taxon>Rosoideae</taxon>
        <taxon>Rosoideae incertae sedis</taxon>
        <taxon>Rosa</taxon>
    </lineage>
</organism>
<dbReference type="Proteomes" id="UP000238479">
    <property type="component" value="Chromosome 4"/>
</dbReference>
<evidence type="ECO:0000313" key="2">
    <source>
        <dbReference type="Proteomes" id="UP000238479"/>
    </source>
</evidence>
<reference evidence="1 2" key="1">
    <citation type="journal article" date="2018" name="Nat. Genet.">
        <title>The Rosa genome provides new insights in the design of modern roses.</title>
        <authorList>
            <person name="Bendahmane M."/>
        </authorList>
    </citation>
    <scope>NUCLEOTIDE SEQUENCE [LARGE SCALE GENOMIC DNA]</scope>
    <source>
        <strain evidence="2">cv. Old Blush</strain>
    </source>
</reference>
<keyword evidence="2" id="KW-1185">Reference proteome</keyword>
<dbReference type="Gramene" id="PRQ37177">
    <property type="protein sequence ID" value="PRQ37177"/>
    <property type="gene ID" value="RchiOBHm_Chr4g0399661"/>
</dbReference>